<dbReference type="AlphaFoldDB" id="A0A095SB16"/>
<name>A0A095SB16_9GAMM</name>
<dbReference type="EMBL" id="ARXV01000024">
    <property type="protein sequence ID" value="KGD61697.1"/>
    <property type="molecule type" value="Genomic_DNA"/>
</dbReference>
<protein>
    <submittedName>
        <fullName evidence="1">Uncharacterized protein</fullName>
    </submittedName>
</protein>
<keyword evidence="2" id="KW-1185">Reference proteome</keyword>
<dbReference type="OrthoDB" id="6626686at2"/>
<sequence length="216" mass="24046">MADNFAVSEQLDPTLQPERLDEALVNAVGSDSDAEERTFGAVNWLISPPTTLQQEGVKRLLLGFITGVFVKNREALGFEVEMQDNSDRLMPSVLMAEAGGFELKVCPTHGENTLHPHTLEGAGEISHTHGHKPLLMLICLQERFQQEWEAASEPLVTLCDEQGNTISYSNFNSLENIIERMGFDYDAVRSDAVKLGLATEQVNWSEIESDIEDCFF</sequence>
<gene>
    <name evidence="1" type="ORF">Y5S_03705</name>
</gene>
<organism evidence="1 2">
    <name type="scientific">Alcanivorax nanhaiticus</name>
    <dbReference type="NCBI Taxonomy" id="1177154"/>
    <lineage>
        <taxon>Bacteria</taxon>
        <taxon>Pseudomonadati</taxon>
        <taxon>Pseudomonadota</taxon>
        <taxon>Gammaproteobacteria</taxon>
        <taxon>Oceanospirillales</taxon>
        <taxon>Alcanivoracaceae</taxon>
        <taxon>Alcanivorax</taxon>
    </lineage>
</organism>
<dbReference type="Proteomes" id="UP000029444">
    <property type="component" value="Unassembled WGS sequence"/>
</dbReference>
<dbReference type="PATRIC" id="fig|1177154.3.peg.3709"/>
<comment type="caution">
    <text evidence="1">The sequence shown here is derived from an EMBL/GenBank/DDBJ whole genome shotgun (WGS) entry which is preliminary data.</text>
</comment>
<evidence type="ECO:0000313" key="2">
    <source>
        <dbReference type="Proteomes" id="UP000029444"/>
    </source>
</evidence>
<reference evidence="1 2" key="1">
    <citation type="submission" date="2012-09" db="EMBL/GenBank/DDBJ databases">
        <title>Genome Sequence of alkane-degrading Bacterium Alcanivorax sp. 19-m-6.</title>
        <authorList>
            <person name="Lai Q."/>
            <person name="Shao Z."/>
        </authorList>
    </citation>
    <scope>NUCLEOTIDE SEQUENCE [LARGE SCALE GENOMIC DNA]</scope>
    <source>
        <strain evidence="1 2">19-m-6</strain>
    </source>
</reference>
<proteinExistence type="predicted"/>
<accession>A0A095SB16</accession>
<evidence type="ECO:0000313" key="1">
    <source>
        <dbReference type="EMBL" id="KGD61697.1"/>
    </source>
</evidence>
<dbReference type="STRING" id="1177154.Y5S_03705"/>
<dbReference type="RefSeq" id="WP_052041721.1">
    <property type="nucleotide sequence ID" value="NZ_ARXV01000024.1"/>
</dbReference>